<organism evidence="1">
    <name type="scientific">hydrocarbon metagenome</name>
    <dbReference type="NCBI Taxonomy" id="938273"/>
    <lineage>
        <taxon>unclassified sequences</taxon>
        <taxon>metagenomes</taxon>
        <taxon>ecological metagenomes</taxon>
    </lineage>
</organism>
<accession>A0A0W8FHZ9</accession>
<comment type="caution">
    <text evidence="1">The sequence shown here is derived from an EMBL/GenBank/DDBJ whole genome shotgun (WGS) entry which is preliminary data.</text>
</comment>
<sequence length="40" mass="4310">MSPLPELLNMKLDKQKGFSMGAERLSTVVAPGHVEQSGII</sequence>
<name>A0A0W8FHZ9_9ZZZZ</name>
<dbReference type="EMBL" id="LNQE01001180">
    <property type="protein sequence ID" value="KUG20533.1"/>
    <property type="molecule type" value="Genomic_DNA"/>
</dbReference>
<protein>
    <submittedName>
        <fullName evidence="1">Uncharacterized protein</fullName>
    </submittedName>
</protein>
<proteinExistence type="predicted"/>
<evidence type="ECO:0000313" key="1">
    <source>
        <dbReference type="EMBL" id="KUG20533.1"/>
    </source>
</evidence>
<dbReference type="AlphaFoldDB" id="A0A0W8FHZ9"/>
<gene>
    <name evidence="1" type="ORF">ASZ90_009720</name>
</gene>
<reference evidence="1" key="1">
    <citation type="journal article" date="2015" name="Proc. Natl. Acad. Sci. U.S.A.">
        <title>Networks of energetic and metabolic interactions define dynamics in microbial communities.</title>
        <authorList>
            <person name="Embree M."/>
            <person name="Liu J.K."/>
            <person name="Al-Bassam M.M."/>
            <person name="Zengler K."/>
        </authorList>
    </citation>
    <scope>NUCLEOTIDE SEQUENCE</scope>
</reference>